<dbReference type="Proteomes" id="UP001161325">
    <property type="component" value="Unassembled WGS sequence"/>
</dbReference>
<organism evidence="1 2">
    <name type="scientific">Roseisolibacter agri</name>
    <dbReference type="NCBI Taxonomy" id="2014610"/>
    <lineage>
        <taxon>Bacteria</taxon>
        <taxon>Pseudomonadati</taxon>
        <taxon>Gemmatimonadota</taxon>
        <taxon>Gemmatimonadia</taxon>
        <taxon>Gemmatimonadales</taxon>
        <taxon>Gemmatimonadaceae</taxon>
        <taxon>Roseisolibacter</taxon>
    </lineage>
</organism>
<accession>A0AA37Q5W8</accession>
<dbReference type="EMBL" id="BRXS01000001">
    <property type="protein sequence ID" value="GLC23551.1"/>
    <property type="molecule type" value="Genomic_DNA"/>
</dbReference>
<name>A0AA37Q5W8_9BACT</name>
<evidence type="ECO:0000313" key="2">
    <source>
        <dbReference type="Proteomes" id="UP001161325"/>
    </source>
</evidence>
<evidence type="ECO:0000313" key="1">
    <source>
        <dbReference type="EMBL" id="GLC23551.1"/>
    </source>
</evidence>
<keyword evidence="2" id="KW-1185">Reference proteome</keyword>
<protein>
    <submittedName>
        <fullName evidence="1">Uncharacterized protein</fullName>
    </submittedName>
</protein>
<comment type="caution">
    <text evidence="1">The sequence shown here is derived from an EMBL/GenBank/DDBJ whole genome shotgun (WGS) entry which is preliminary data.</text>
</comment>
<gene>
    <name evidence="1" type="ORF">rosag_00640</name>
</gene>
<proteinExistence type="predicted"/>
<sequence length="119" mass="12504">MSVPFAALRARFREDTMGGGVGATPGLTRALDRIGWRAVRDPSPEELAGYVVYLLEACVDEHQDVAALTHALAALLRDCGPLLDGGLPPVDAYTPAAEELLREYVAPSASAPGFAPPGF</sequence>
<dbReference type="AlphaFoldDB" id="A0AA37Q5W8"/>
<dbReference type="RefSeq" id="WP_284347987.1">
    <property type="nucleotide sequence ID" value="NZ_BRXS01000001.1"/>
</dbReference>
<reference evidence="1" key="1">
    <citation type="submission" date="2022-08" db="EMBL/GenBank/DDBJ databases">
        <title>Draft genome sequencing of Roseisolibacter agri AW1220.</title>
        <authorList>
            <person name="Tobiishi Y."/>
            <person name="Tonouchi A."/>
        </authorList>
    </citation>
    <scope>NUCLEOTIDE SEQUENCE</scope>
    <source>
        <strain evidence="1">AW1220</strain>
    </source>
</reference>